<dbReference type="GO" id="GO:0005739">
    <property type="term" value="C:mitochondrion"/>
    <property type="evidence" value="ECO:0007669"/>
    <property type="project" value="TreeGrafter"/>
</dbReference>
<comment type="caution">
    <text evidence="4">The sequence shown here is derived from an EMBL/GenBank/DDBJ whole genome shotgun (WGS) entry which is preliminary data.</text>
</comment>
<dbReference type="GO" id="GO:0043022">
    <property type="term" value="F:ribosome binding"/>
    <property type="evidence" value="ECO:0007669"/>
    <property type="project" value="TreeGrafter"/>
</dbReference>
<dbReference type="OMA" id="VQLTWGV"/>
<dbReference type="GO" id="GO:0032790">
    <property type="term" value="P:ribosome disassembly"/>
    <property type="evidence" value="ECO:0007669"/>
    <property type="project" value="TreeGrafter"/>
</dbReference>
<gene>
    <name evidence="4" type="ORF">A0H81_08097</name>
</gene>
<evidence type="ECO:0008006" key="6">
    <source>
        <dbReference type="Google" id="ProtNLM"/>
    </source>
</evidence>
<evidence type="ECO:0000256" key="2">
    <source>
        <dbReference type="ARBA" id="ARBA00022540"/>
    </source>
</evidence>
<dbReference type="InterPro" id="IPR036788">
    <property type="entry name" value="T_IF-3_C_sf"/>
</dbReference>
<dbReference type="Proteomes" id="UP000092993">
    <property type="component" value="Unassembled WGS sequence"/>
</dbReference>
<evidence type="ECO:0000313" key="4">
    <source>
        <dbReference type="EMBL" id="OBZ71983.1"/>
    </source>
</evidence>
<dbReference type="GO" id="GO:0003743">
    <property type="term" value="F:translation initiation factor activity"/>
    <property type="evidence" value="ECO:0007669"/>
    <property type="project" value="UniProtKB-KW"/>
</dbReference>
<dbReference type="SUPFAM" id="SSF55200">
    <property type="entry name" value="Translation initiation factor IF3, C-terminal domain"/>
    <property type="match status" value="1"/>
</dbReference>
<dbReference type="PANTHER" id="PTHR10938:SF0">
    <property type="entry name" value="TRANSLATION INITIATION FACTOR IF-3, MITOCHONDRIAL"/>
    <property type="match status" value="1"/>
</dbReference>
<keyword evidence="2" id="KW-0396">Initiation factor</keyword>
<reference evidence="4 5" key="1">
    <citation type="submission" date="2016-03" db="EMBL/GenBank/DDBJ databases">
        <title>Whole genome sequencing of Grifola frondosa 9006-11.</title>
        <authorList>
            <person name="Min B."/>
            <person name="Park H."/>
            <person name="Kim J.-G."/>
            <person name="Cho H."/>
            <person name="Oh Y.-L."/>
            <person name="Kong W.-S."/>
            <person name="Choi I.-G."/>
        </authorList>
    </citation>
    <scope>NUCLEOTIDE SEQUENCE [LARGE SCALE GENOMIC DNA]</scope>
    <source>
        <strain evidence="4 5">9006-11</strain>
    </source>
</reference>
<dbReference type="AlphaFoldDB" id="A0A1C7M4R8"/>
<accession>A0A1C7M4R8</accession>
<sequence>MFRSTCRTIVRPLCYASSSRPTQSVFCQTAHFATKVASVQKRNKRNNEIGHRWVRLVDPKTGALGEPTNLQDLLATIDLKGFFLELVSEKPDPIVKLMSKRQLFDEGKARKKAKGKGVEEKEVQLTWGVSSGDLSHKLQKVRTDLQDGHRVSVVYAPKAGQTQLSPQAMAAQVQETVDLLADVGKEWKPRIVEKRAAAIYLEGLREATKEFQIPWGTSDEWRLPLEKVRVELQQGKKVDLELCPGPKKSQRRLAAILKDQRKAAAELKKKYQEQDSEASVEVQDLEAVMEAQIQETVDSLATVGRERKPRLHHNNSVTLYFEPGAKPPS</sequence>
<proteinExistence type="inferred from homology"/>
<organism evidence="4 5">
    <name type="scientific">Grifola frondosa</name>
    <name type="common">Maitake</name>
    <name type="synonym">Polyporus frondosus</name>
    <dbReference type="NCBI Taxonomy" id="5627"/>
    <lineage>
        <taxon>Eukaryota</taxon>
        <taxon>Fungi</taxon>
        <taxon>Dikarya</taxon>
        <taxon>Basidiomycota</taxon>
        <taxon>Agaricomycotina</taxon>
        <taxon>Agaricomycetes</taxon>
        <taxon>Polyporales</taxon>
        <taxon>Grifolaceae</taxon>
        <taxon>Grifola</taxon>
    </lineage>
</organism>
<protein>
    <recommendedName>
        <fullName evidence="6">Translation initiation factor 3 N-terminal domain-containing protein</fullName>
    </recommendedName>
</protein>
<evidence type="ECO:0000256" key="3">
    <source>
        <dbReference type="ARBA" id="ARBA00022917"/>
    </source>
</evidence>
<keyword evidence="5" id="KW-1185">Reference proteome</keyword>
<dbReference type="InterPro" id="IPR001288">
    <property type="entry name" value="Translation_initiation_fac_3"/>
</dbReference>
<evidence type="ECO:0000256" key="1">
    <source>
        <dbReference type="ARBA" id="ARBA00005439"/>
    </source>
</evidence>
<evidence type="ECO:0000313" key="5">
    <source>
        <dbReference type="Proteomes" id="UP000092993"/>
    </source>
</evidence>
<dbReference type="STRING" id="5627.A0A1C7M4R8"/>
<dbReference type="PANTHER" id="PTHR10938">
    <property type="entry name" value="TRANSLATION INITIATION FACTOR IF-3"/>
    <property type="match status" value="1"/>
</dbReference>
<dbReference type="Gene3D" id="3.30.110.10">
    <property type="entry name" value="Translation initiation factor 3 (IF-3), C-terminal domain"/>
    <property type="match status" value="1"/>
</dbReference>
<dbReference type="EMBL" id="LUGG01000010">
    <property type="protein sequence ID" value="OBZ71983.1"/>
    <property type="molecule type" value="Genomic_DNA"/>
</dbReference>
<name>A0A1C7M4R8_GRIFR</name>
<comment type="similarity">
    <text evidence="1">Belongs to the IF-3 family.</text>
</comment>
<keyword evidence="3" id="KW-0648">Protein biosynthesis</keyword>
<dbReference type="OrthoDB" id="21573at2759"/>
<dbReference type="GO" id="GO:0070124">
    <property type="term" value="P:mitochondrial translational initiation"/>
    <property type="evidence" value="ECO:0007669"/>
    <property type="project" value="TreeGrafter"/>
</dbReference>